<organism evidence="1">
    <name type="scientific">Rhodopseudomonas palustris (strain BisA53)</name>
    <dbReference type="NCBI Taxonomy" id="316055"/>
    <lineage>
        <taxon>Bacteria</taxon>
        <taxon>Pseudomonadati</taxon>
        <taxon>Pseudomonadota</taxon>
        <taxon>Alphaproteobacteria</taxon>
        <taxon>Hyphomicrobiales</taxon>
        <taxon>Nitrobacteraceae</taxon>
        <taxon>Rhodopseudomonas</taxon>
    </lineage>
</organism>
<dbReference type="EMBL" id="CP000463">
    <property type="protein sequence ID" value="ABJ05089.1"/>
    <property type="molecule type" value="Genomic_DNA"/>
</dbReference>
<gene>
    <name evidence="1" type="ordered locus">RPE_1137</name>
</gene>
<sequence>MTLTTKEWLAAIPDTSIPGRRVARELTALIERRGQPDIGTDFTCNAMLTRSEDHRIEWHFIARASRCRTASAGASTARCAIGTFTKHSI</sequence>
<evidence type="ECO:0000313" key="1">
    <source>
        <dbReference type="EMBL" id="ABJ05089.1"/>
    </source>
</evidence>
<dbReference type="KEGG" id="rpe:RPE_1137"/>
<protein>
    <submittedName>
        <fullName evidence="1">Uncharacterized protein</fullName>
    </submittedName>
</protein>
<dbReference type="AlphaFoldDB" id="Q07SJ5"/>
<dbReference type="eggNOG" id="COG2801">
    <property type="taxonomic scope" value="Bacteria"/>
</dbReference>
<name>Q07SJ5_RHOP5</name>
<accession>Q07SJ5</accession>
<reference evidence="1" key="1">
    <citation type="submission" date="2006-09" db="EMBL/GenBank/DDBJ databases">
        <title>Complete sequence of Rhodopseudomonas palustris BisA53.</title>
        <authorList>
            <consortium name="US DOE Joint Genome Institute"/>
            <person name="Copeland A."/>
            <person name="Lucas S."/>
            <person name="Lapidus A."/>
            <person name="Barry K."/>
            <person name="Detter J.C."/>
            <person name="Glavina del Rio T."/>
            <person name="Hammon N."/>
            <person name="Israni S."/>
            <person name="Dalin E."/>
            <person name="Tice H."/>
            <person name="Pitluck S."/>
            <person name="Chain P."/>
            <person name="Malfatti S."/>
            <person name="Shin M."/>
            <person name="Vergez L."/>
            <person name="Schmutz J."/>
            <person name="Larimer F."/>
            <person name="Land M."/>
            <person name="Hauser L."/>
            <person name="Pelletier D.A."/>
            <person name="Kyrpides N."/>
            <person name="Kim E."/>
            <person name="Harwood C.S."/>
            <person name="Oda Y."/>
            <person name="Richardson P."/>
        </authorList>
    </citation>
    <scope>NUCLEOTIDE SEQUENCE [LARGE SCALE GENOMIC DNA]</scope>
    <source>
        <strain evidence="1">BisA53</strain>
    </source>
</reference>
<dbReference type="HOGENOM" id="CLU_2452641_0_0_5"/>
<proteinExistence type="predicted"/>